<dbReference type="AlphaFoldDB" id="A0A6A1VTE4"/>
<protein>
    <submittedName>
        <fullName evidence="1">Uncharacterized protein</fullName>
    </submittedName>
</protein>
<evidence type="ECO:0000313" key="1">
    <source>
        <dbReference type="EMBL" id="KAB1216204.1"/>
    </source>
</evidence>
<organism evidence="1 2">
    <name type="scientific">Morella rubra</name>
    <name type="common">Chinese bayberry</name>
    <dbReference type="NCBI Taxonomy" id="262757"/>
    <lineage>
        <taxon>Eukaryota</taxon>
        <taxon>Viridiplantae</taxon>
        <taxon>Streptophyta</taxon>
        <taxon>Embryophyta</taxon>
        <taxon>Tracheophyta</taxon>
        <taxon>Spermatophyta</taxon>
        <taxon>Magnoliopsida</taxon>
        <taxon>eudicotyledons</taxon>
        <taxon>Gunneridae</taxon>
        <taxon>Pentapetalae</taxon>
        <taxon>rosids</taxon>
        <taxon>fabids</taxon>
        <taxon>Fagales</taxon>
        <taxon>Myricaceae</taxon>
        <taxon>Morella</taxon>
    </lineage>
</organism>
<reference evidence="1 2" key="1">
    <citation type="journal article" date="2019" name="Plant Biotechnol. J.">
        <title>The red bayberry genome and genetic basis of sex determination.</title>
        <authorList>
            <person name="Jia H.M."/>
            <person name="Jia H.J."/>
            <person name="Cai Q.L."/>
            <person name="Wang Y."/>
            <person name="Zhao H.B."/>
            <person name="Yang W.F."/>
            <person name="Wang G.Y."/>
            <person name="Li Y.H."/>
            <person name="Zhan D.L."/>
            <person name="Shen Y.T."/>
            <person name="Niu Q.F."/>
            <person name="Chang L."/>
            <person name="Qiu J."/>
            <person name="Zhao L."/>
            <person name="Xie H.B."/>
            <person name="Fu W.Y."/>
            <person name="Jin J."/>
            <person name="Li X.W."/>
            <person name="Jiao Y."/>
            <person name="Zhou C.C."/>
            <person name="Tu T."/>
            <person name="Chai C.Y."/>
            <person name="Gao J.L."/>
            <person name="Fan L.J."/>
            <person name="van de Weg E."/>
            <person name="Wang J.Y."/>
            <person name="Gao Z.S."/>
        </authorList>
    </citation>
    <scope>NUCLEOTIDE SEQUENCE [LARGE SCALE GENOMIC DNA]</scope>
    <source>
        <tissue evidence="1">Leaves</tissue>
    </source>
</reference>
<dbReference type="Proteomes" id="UP000516437">
    <property type="component" value="Chromosome 4"/>
</dbReference>
<keyword evidence="2" id="KW-1185">Reference proteome</keyword>
<dbReference type="EMBL" id="RXIC02000022">
    <property type="protein sequence ID" value="KAB1216204.1"/>
    <property type="molecule type" value="Genomic_DNA"/>
</dbReference>
<gene>
    <name evidence="1" type="ORF">CJ030_MR4G029063</name>
</gene>
<evidence type="ECO:0000313" key="2">
    <source>
        <dbReference type="Proteomes" id="UP000516437"/>
    </source>
</evidence>
<proteinExistence type="predicted"/>
<dbReference type="OrthoDB" id="1921870at2759"/>
<sequence>MTDFFRMLHLIVAYNIDPRRHTSEASFKRVKLMVYIVMGVPVDLPSLIFQNIMKEAVSFEVSGVPYGLLLTNFLDAIEVPSHVGEDRQKPPGPIFLETLRKSRSQLQWETFPFVTSEIGPAELYAASHKRKNGDWLSDVAKKNHDHFDLDYTRQEDVRMVVETMMTARRTHRNRMHAYFKKFPSKEAALLKPYPDTTEEQWKELCDLFTSEAFMKQSEQNKKNRSKLTVNQVVGSRLLYVLFDRLIYDD</sequence>
<name>A0A6A1VTE4_9ROSI</name>
<comment type="caution">
    <text evidence="1">The sequence shown here is derived from an EMBL/GenBank/DDBJ whole genome shotgun (WGS) entry which is preliminary data.</text>
</comment>
<accession>A0A6A1VTE4</accession>